<dbReference type="AlphaFoldDB" id="A0A815RZB7"/>
<dbReference type="InterPro" id="IPR014718">
    <property type="entry name" value="GH-type_carb-bd"/>
</dbReference>
<dbReference type="InterPro" id="IPR011013">
    <property type="entry name" value="Gal_mutarotase_sf_dom"/>
</dbReference>
<proteinExistence type="inferred from homology"/>
<dbReference type="Gene3D" id="2.70.98.10">
    <property type="match status" value="1"/>
</dbReference>
<dbReference type="Proteomes" id="UP000663845">
    <property type="component" value="Unassembled WGS sequence"/>
</dbReference>
<evidence type="ECO:0000313" key="6">
    <source>
        <dbReference type="Proteomes" id="UP000663845"/>
    </source>
</evidence>
<comment type="caution">
    <text evidence="5">The sequence shown here is derived from an EMBL/GenBank/DDBJ whole genome shotgun (WGS) entry which is preliminary data.</text>
</comment>
<dbReference type="GO" id="GO:0030246">
    <property type="term" value="F:carbohydrate binding"/>
    <property type="evidence" value="ECO:0007669"/>
    <property type="project" value="InterPro"/>
</dbReference>
<feature type="domain" description="Polysaccharide lyase 8 N-terminal alpha-helical" evidence="4">
    <location>
        <begin position="54"/>
        <end position="304"/>
    </location>
</feature>
<dbReference type="Pfam" id="PF08124">
    <property type="entry name" value="Lyase_8_N"/>
    <property type="match status" value="1"/>
</dbReference>
<dbReference type="InterPro" id="IPR003159">
    <property type="entry name" value="Lyase_8_central_dom"/>
</dbReference>
<dbReference type="SUPFAM" id="SSF48230">
    <property type="entry name" value="Chondroitin AC/alginate lyase"/>
    <property type="match status" value="1"/>
</dbReference>
<dbReference type="EMBL" id="CAJNOG010001976">
    <property type="protein sequence ID" value="CAF1482822.1"/>
    <property type="molecule type" value="Genomic_DNA"/>
</dbReference>
<protein>
    <submittedName>
        <fullName evidence="5">Uncharacterized protein</fullName>
    </submittedName>
</protein>
<feature type="chain" id="PRO_5032815536" evidence="2">
    <location>
        <begin position="22"/>
        <end position="746"/>
    </location>
</feature>
<evidence type="ECO:0000259" key="4">
    <source>
        <dbReference type="Pfam" id="PF08124"/>
    </source>
</evidence>
<name>A0A815RZB7_9BILA</name>
<feature type="signal peptide" evidence="2">
    <location>
        <begin position="1"/>
        <end position="21"/>
    </location>
</feature>
<dbReference type="GO" id="GO:0005576">
    <property type="term" value="C:extracellular region"/>
    <property type="evidence" value="ECO:0007669"/>
    <property type="project" value="InterPro"/>
</dbReference>
<comment type="similarity">
    <text evidence="1">Belongs to the polysaccharide lyase 8 family.</text>
</comment>
<dbReference type="GO" id="GO:0016837">
    <property type="term" value="F:carbon-oxygen lyase activity, acting on polysaccharides"/>
    <property type="evidence" value="ECO:0007669"/>
    <property type="project" value="UniProtKB-ARBA"/>
</dbReference>
<evidence type="ECO:0000256" key="1">
    <source>
        <dbReference type="ARBA" id="ARBA00006699"/>
    </source>
</evidence>
<reference evidence="5" key="1">
    <citation type="submission" date="2021-02" db="EMBL/GenBank/DDBJ databases">
        <authorList>
            <person name="Nowell W R."/>
        </authorList>
    </citation>
    <scope>NUCLEOTIDE SEQUENCE</scope>
</reference>
<keyword evidence="2" id="KW-0732">Signal</keyword>
<dbReference type="InterPro" id="IPR038970">
    <property type="entry name" value="Lyase_8"/>
</dbReference>
<dbReference type="PANTHER" id="PTHR38481">
    <property type="entry name" value="HYALURONATE LYASE"/>
    <property type="match status" value="1"/>
</dbReference>
<dbReference type="Pfam" id="PF02278">
    <property type="entry name" value="Lyase_8"/>
    <property type="match status" value="1"/>
</dbReference>
<evidence type="ECO:0000259" key="3">
    <source>
        <dbReference type="Pfam" id="PF02278"/>
    </source>
</evidence>
<dbReference type="GO" id="GO:0005975">
    <property type="term" value="P:carbohydrate metabolic process"/>
    <property type="evidence" value="ECO:0007669"/>
    <property type="project" value="InterPro"/>
</dbReference>
<gene>
    <name evidence="5" type="ORF">JYZ213_LOCUS42473</name>
</gene>
<sequence>MVRHSGIIILCLLSSTWCVIAYIPNDDISIIHERVMELMVWPVKENISIVVGNAAVFTKTLNSSCYWPDVNYYDKGLDTWFTAEHVYRVTTMLQALTVNGSSLKNDPEIRASAHCALNVWLVKDWQNPNWYFNEIRIPLHLTSQLLMLGDNATVFEIEKIEEISYRAAWWLSRGTDVGANLLWMIQIEIYRSLATNNITGIVQGFTRMWQDITFQSASNIGVQYDWSYHFHGRQLLSGSYGMIWAELIFSFVVCTQGTQFVVSDQQLSLFVDFITKGDAWMIRGCNWDFNVIGRAIARPEREQRVGFYTPSIRKVAELVEDYDTTIQLLSFADRLDDQSNASSLIGNKNFFLSDYQMHHRENWTAGIHMQSSRTQPTECINGENQKAEHTGQGVLNLYIGNTYDYDNVYPLWDWQAINGITVEHDIPLERCNGATFPWILLPFVGGVSDSQYGLAMMDTASHNLTAQRSWHFYDDAIIALATNLTLRTPTTAWTTLASRLLPTGQVTIGFFNSTIITLSDGNYSFPYAQGKASNVQWLHLSGSDIAYLLQSQQQYSSLGIELKNKTANYLDIGAYNATISGRVLTIWINHGVGPYILDYNYIMLPNVSLETVPSVIKQYSEEQVFECTSTNANFHQTMWPSLKRASFVLWNNVTTTFSCKSPLFHVHIKVHDAGAYLFSESETNFTVTASHPTRVGGNVKLTVDRVGSGQGCMPSSDDNAGTTDVSLSLPSSDTYLGASVNVTCNK</sequence>
<feature type="domain" description="Polysaccharide lyase family 8 central" evidence="3">
    <location>
        <begin position="347"/>
        <end position="608"/>
    </location>
</feature>
<dbReference type="PANTHER" id="PTHR38481:SF1">
    <property type="entry name" value="HYALURONATE LYASE"/>
    <property type="match status" value="1"/>
</dbReference>
<dbReference type="InterPro" id="IPR008929">
    <property type="entry name" value="Chondroitin_lyas"/>
</dbReference>
<dbReference type="InterPro" id="IPR012970">
    <property type="entry name" value="Lyase_8_alpha_N"/>
</dbReference>
<dbReference type="SUPFAM" id="SSF74650">
    <property type="entry name" value="Galactose mutarotase-like"/>
    <property type="match status" value="1"/>
</dbReference>
<organism evidence="5 6">
    <name type="scientific">Adineta steineri</name>
    <dbReference type="NCBI Taxonomy" id="433720"/>
    <lineage>
        <taxon>Eukaryota</taxon>
        <taxon>Metazoa</taxon>
        <taxon>Spiralia</taxon>
        <taxon>Gnathifera</taxon>
        <taxon>Rotifera</taxon>
        <taxon>Eurotatoria</taxon>
        <taxon>Bdelloidea</taxon>
        <taxon>Adinetida</taxon>
        <taxon>Adinetidae</taxon>
        <taxon>Adineta</taxon>
    </lineage>
</organism>
<evidence type="ECO:0000256" key="2">
    <source>
        <dbReference type="SAM" id="SignalP"/>
    </source>
</evidence>
<evidence type="ECO:0000313" key="5">
    <source>
        <dbReference type="EMBL" id="CAF1482822.1"/>
    </source>
</evidence>
<accession>A0A815RZB7</accession>
<dbReference type="Gene3D" id="1.50.10.100">
    <property type="entry name" value="Chondroitin AC/alginate lyase"/>
    <property type="match status" value="1"/>
</dbReference>